<evidence type="ECO:0008006" key="3">
    <source>
        <dbReference type="Google" id="ProtNLM"/>
    </source>
</evidence>
<reference evidence="1 2" key="1">
    <citation type="submission" date="2016-03" db="EMBL/GenBank/DDBJ databases">
        <title>EvidentialGene: Evidence-directed Construction of Genes on Genomes.</title>
        <authorList>
            <person name="Gilbert D.G."/>
            <person name="Choi J.-H."/>
            <person name="Mockaitis K."/>
            <person name="Colbourne J."/>
            <person name="Pfrender M."/>
        </authorList>
    </citation>
    <scope>NUCLEOTIDE SEQUENCE [LARGE SCALE GENOMIC DNA]</scope>
    <source>
        <strain evidence="1 2">Xinb3</strain>
        <tissue evidence="1">Complete organism</tissue>
    </source>
</reference>
<name>A0A164QXT0_9CRUS</name>
<sequence>MRIYVRKTDRVKAQTDVIYRVAKVLDEGKSVCSVAILFKIQRRSLARYVENKKKSGLEEQNSLNSVSPTHHGQFPATAILFHPSLSFLGYLHYF</sequence>
<accession>A0A164QXT0</accession>
<dbReference type="AlphaFoldDB" id="A0A164QXT0"/>
<dbReference type="Proteomes" id="UP000076858">
    <property type="component" value="Unassembled WGS sequence"/>
</dbReference>
<keyword evidence="2" id="KW-1185">Reference proteome</keyword>
<comment type="caution">
    <text evidence="1">The sequence shown here is derived from an EMBL/GenBank/DDBJ whole genome shotgun (WGS) entry which is preliminary data.</text>
</comment>
<organism evidence="1 2">
    <name type="scientific">Daphnia magna</name>
    <dbReference type="NCBI Taxonomy" id="35525"/>
    <lineage>
        <taxon>Eukaryota</taxon>
        <taxon>Metazoa</taxon>
        <taxon>Ecdysozoa</taxon>
        <taxon>Arthropoda</taxon>
        <taxon>Crustacea</taxon>
        <taxon>Branchiopoda</taxon>
        <taxon>Diplostraca</taxon>
        <taxon>Cladocera</taxon>
        <taxon>Anomopoda</taxon>
        <taxon>Daphniidae</taxon>
        <taxon>Daphnia</taxon>
    </lineage>
</organism>
<evidence type="ECO:0000313" key="2">
    <source>
        <dbReference type="Proteomes" id="UP000076858"/>
    </source>
</evidence>
<protein>
    <recommendedName>
        <fullName evidence="3">HTH psq-type domain-containing protein</fullName>
    </recommendedName>
</protein>
<proteinExistence type="predicted"/>
<evidence type="ECO:0000313" key="1">
    <source>
        <dbReference type="EMBL" id="KZS08157.1"/>
    </source>
</evidence>
<dbReference type="OrthoDB" id="6357601at2759"/>
<dbReference type="EMBL" id="LRGB01002315">
    <property type="protein sequence ID" value="KZS08157.1"/>
    <property type="molecule type" value="Genomic_DNA"/>
</dbReference>
<gene>
    <name evidence="1" type="ORF">APZ42_027956</name>
</gene>